<dbReference type="EMBL" id="MU001681">
    <property type="protein sequence ID" value="KAF2457126.1"/>
    <property type="molecule type" value="Genomic_DNA"/>
</dbReference>
<reference evidence="1" key="1">
    <citation type="journal article" date="2020" name="Stud. Mycol.">
        <title>101 Dothideomycetes genomes: a test case for predicting lifestyles and emergence of pathogens.</title>
        <authorList>
            <person name="Haridas S."/>
            <person name="Albert R."/>
            <person name="Binder M."/>
            <person name="Bloem J."/>
            <person name="Labutti K."/>
            <person name="Salamov A."/>
            <person name="Andreopoulos B."/>
            <person name="Baker S."/>
            <person name="Barry K."/>
            <person name="Bills G."/>
            <person name="Bluhm B."/>
            <person name="Cannon C."/>
            <person name="Castanera R."/>
            <person name="Culley D."/>
            <person name="Daum C."/>
            <person name="Ezra D."/>
            <person name="Gonzalez J."/>
            <person name="Henrissat B."/>
            <person name="Kuo A."/>
            <person name="Liang C."/>
            <person name="Lipzen A."/>
            <person name="Lutzoni F."/>
            <person name="Magnuson J."/>
            <person name="Mondo S."/>
            <person name="Nolan M."/>
            <person name="Ohm R."/>
            <person name="Pangilinan J."/>
            <person name="Park H.-J."/>
            <person name="Ramirez L."/>
            <person name="Alfaro M."/>
            <person name="Sun H."/>
            <person name="Tritt A."/>
            <person name="Yoshinaga Y."/>
            <person name="Zwiers L.-H."/>
            <person name="Turgeon B."/>
            <person name="Goodwin S."/>
            <person name="Spatafora J."/>
            <person name="Crous P."/>
            <person name="Grigoriev I."/>
        </authorList>
    </citation>
    <scope>NUCLEOTIDE SEQUENCE</scope>
    <source>
        <strain evidence="1">ATCC 16933</strain>
    </source>
</reference>
<name>A0A6A6NZJ5_9PEZI</name>
<organism evidence="1 2">
    <name type="scientific">Lineolata rhizophorae</name>
    <dbReference type="NCBI Taxonomy" id="578093"/>
    <lineage>
        <taxon>Eukaryota</taxon>
        <taxon>Fungi</taxon>
        <taxon>Dikarya</taxon>
        <taxon>Ascomycota</taxon>
        <taxon>Pezizomycotina</taxon>
        <taxon>Dothideomycetes</taxon>
        <taxon>Dothideomycetes incertae sedis</taxon>
        <taxon>Lineolatales</taxon>
        <taxon>Lineolataceae</taxon>
        <taxon>Lineolata</taxon>
    </lineage>
</organism>
<dbReference type="Proteomes" id="UP000799766">
    <property type="component" value="Unassembled WGS sequence"/>
</dbReference>
<dbReference type="AlphaFoldDB" id="A0A6A6NZJ5"/>
<proteinExistence type="predicted"/>
<gene>
    <name evidence="1" type="ORF">BDY21DRAFT_345005</name>
</gene>
<evidence type="ECO:0000313" key="1">
    <source>
        <dbReference type="EMBL" id="KAF2457126.1"/>
    </source>
</evidence>
<keyword evidence="2" id="KW-1185">Reference proteome</keyword>
<sequence>MGLVILRHLGLVWDLADLFNMELTGGVLFPLFGSVYLSHGSSFRVVCVFASCF</sequence>
<evidence type="ECO:0000313" key="2">
    <source>
        <dbReference type="Proteomes" id="UP000799766"/>
    </source>
</evidence>
<protein>
    <submittedName>
        <fullName evidence="1">Uncharacterized protein</fullName>
    </submittedName>
</protein>
<accession>A0A6A6NZJ5</accession>